<feature type="region of interest" description="Disordered" evidence="2">
    <location>
        <begin position="470"/>
        <end position="542"/>
    </location>
</feature>
<name>A0A078B5A2_STYLE</name>
<feature type="compositionally biased region" description="Basic and acidic residues" evidence="2">
    <location>
        <begin position="516"/>
        <end position="533"/>
    </location>
</feature>
<dbReference type="OrthoDB" id="327274at2759"/>
<evidence type="ECO:0000256" key="2">
    <source>
        <dbReference type="SAM" id="MobiDB-lite"/>
    </source>
</evidence>
<dbReference type="InParanoid" id="A0A078B5A2"/>
<dbReference type="EMBL" id="CCKQ01017709">
    <property type="protein sequence ID" value="CDW89604.1"/>
    <property type="molecule type" value="Genomic_DNA"/>
</dbReference>
<keyword evidence="4" id="KW-1185">Reference proteome</keyword>
<evidence type="ECO:0000313" key="3">
    <source>
        <dbReference type="EMBL" id="CDW89604.1"/>
    </source>
</evidence>
<keyword evidence="1" id="KW-0175">Coiled coil</keyword>
<organism evidence="3 4">
    <name type="scientific">Stylonychia lemnae</name>
    <name type="common">Ciliate</name>
    <dbReference type="NCBI Taxonomy" id="5949"/>
    <lineage>
        <taxon>Eukaryota</taxon>
        <taxon>Sar</taxon>
        <taxon>Alveolata</taxon>
        <taxon>Ciliophora</taxon>
        <taxon>Intramacronucleata</taxon>
        <taxon>Spirotrichea</taxon>
        <taxon>Stichotrichia</taxon>
        <taxon>Sporadotrichida</taxon>
        <taxon>Oxytrichidae</taxon>
        <taxon>Stylonychinae</taxon>
        <taxon>Stylonychia</taxon>
    </lineage>
</organism>
<dbReference type="AlphaFoldDB" id="A0A078B5A2"/>
<dbReference type="Proteomes" id="UP000039865">
    <property type="component" value="Unassembled WGS sequence"/>
</dbReference>
<evidence type="ECO:0000256" key="1">
    <source>
        <dbReference type="SAM" id="Coils"/>
    </source>
</evidence>
<proteinExistence type="predicted"/>
<evidence type="ECO:0000313" key="4">
    <source>
        <dbReference type="Proteomes" id="UP000039865"/>
    </source>
</evidence>
<accession>A0A078B5A2</accession>
<feature type="coiled-coil region" evidence="1">
    <location>
        <begin position="265"/>
        <end position="337"/>
    </location>
</feature>
<protein>
    <submittedName>
        <fullName evidence="3">Uncharacterized protein</fullName>
    </submittedName>
</protein>
<gene>
    <name evidence="3" type="primary">Contig1574.g1717</name>
    <name evidence="3" type="ORF">STYLEM_18738</name>
</gene>
<feature type="coiled-coil region" evidence="1">
    <location>
        <begin position="363"/>
        <end position="404"/>
    </location>
</feature>
<sequence length="542" mass="64026">MEAQKDKSNSIIGKQIQIKNIRIEGQGTPLRRQRGPTMKIHLSSKHKKRFSAMRRQSEGSKDDSSYMIGEGRVSARYNQNHNIKSINGDLPLGEEIESPRNNFQNQTLIQVVNATINPNSNAIKRLDESTIQKQNMSQQPQTQQIRGGQANLKIKRPLQTNLFSESTSNQVNQTSFIFKADQMDYQKGDASTFSPMQKRRNLQVSTTLYPRLVMSQQQSPRKQIQKQEKMIQYNHGVLSQTLSQSPRLEILEINQNKNNKDFRYYLEIIEQVKKENEQLKDLNRKLVDELEIYRYKDSLKEAEKYYAEEHEQMQEMISDMIDQLRFSTQEKEELEKNFEFVVDDSIEQIKTHIDKFNEEYALRLKLEKELNDKTESYINMEARLDQLTKEKTKLDQDYEDLKKHYFEVCKKVQRYQRIYHDVDISQIHEKITLLNTENDYYKNLSQKLQSMNVNLRMKAKTLLIKQKDSGLVSQNSKSKNDDYEFDNDQSPTLVKDVMRKEQQAIQEEEDEDLDKDEMQKQVVRPDFESELEKSGFSLMTRF</sequence>
<feature type="compositionally biased region" description="Acidic residues" evidence="2">
    <location>
        <begin position="506"/>
        <end position="515"/>
    </location>
</feature>
<reference evidence="3 4" key="1">
    <citation type="submission" date="2014-06" db="EMBL/GenBank/DDBJ databases">
        <authorList>
            <person name="Swart Estienne"/>
        </authorList>
    </citation>
    <scope>NUCLEOTIDE SEQUENCE [LARGE SCALE GENOMIC DNA]</scope>
    <source>
        <strain evidence="3 4">130c</strain>
    </source>
</reference>